<organism evidence="2 3">
    <name type="scientific">Podospora fimiseda</name>
    <dbReference type="NCBI Taxonomy" id="252190"/>
    <lineage>
        <taxon>Eukaryota</taxon>
        <taxon>Fungi</taxon>
        <taxon>Dikarya</taxon>
        <taxon>Ascomycota</taxon>
        <taxon>Pezizomycotina</taxon>
        <taxon>Sordariomycetes</taxon>
        <taxon>Sordariomycetidae</taxon>
        <taxon>Sordariales</taxon>
        <taxon>Podosporaceae</taxon>
        <taxon>Podospora</taxon>
    </lineage>
</organism>
<protein>
    <recommendedName>
        <fullName evidence="4">Secreted protein</fullName>
    </recommendedName>
</protein>
<accession>A0AAN7BH00</accession>
<keyword evidence="3" id="KW-1185">Reference proteome</keyword>
<evidence type="ECO:0008006" key="4">
    <source>
        <dbReference type="Google" id="ProtNLM"/>
    </source>
</evidence>
<dbReference type="AlphaFoldDB" id="A0AAN7BH00"/>
<proteinExistence type="predicted"/>
<reference evidence="2" key="2">
    <citation type="submission" date="2023-05" db="EMBL/GenBank/DDBJ databases">
        <authorList>
            <consortium name="Lawrence Berkeley National Laboratory"/>
            <person name="Steindorff A."/>
            <person name="Hensen N."/>
            <person name="Bonometti L."/>
            <person name="Westerberg I."/>
            <person name="Brannstrom I.O."/>
            <person name="Guillou S."/>
            <person name="Cros-Aarteil S."/>
            <person name="Calhoun S."/>
            <person name="Haridas S."/>
            <person name="Kuo A."/>
            <person name="Mondo S."/>
            <person name="Pangilinan J."/>
            <person name="Riley R."/>
            <person name="Labutti K."/>
            <person name="Andreopoulos B."/>
            <person name="Lipzen A."/>
            <person name="Chen C."/>
            <person name="Yanf M."/>
            <person name="Daum C."/>
            <person name="Ng V."/>
            <person name="Clum A."/>
            <person name="Ohm R."/>
            <person name="Martin F."/>
            <person name="Silar P."/>
            <person name="Natvig D."/>
            <person name="Lalanne C."/>
            <person name="Gautier V."/>
            <person name="Ament-Velasquez S.L."/>
            <person name="Kruys A."/>
            <person name="Hutchinson M.I."/>
            <person name="Powell A.J."/>
            <person name="Barry K."/>
            <person name="Miller A.N."/>
            <person name="Grigoriev I.V."/>
            <person name="Debuchy R."/>
            <person name="Gladieux P."/>
            <person name="Thoren M.H."/>
            <person name="Johannesson H."/>
        </authorList>
    </citation>
    <scope>NUCLEOTIDE SEQUENCE</scope>
    <source>
        <strain evidence="2">CBS 990.96</strain>
    </source>
</reference>
<keyword evidence="1" id="KW-0732">Signal</keyword>
<evidence type="ECO:0000313" key="2">
    <source>
        <dbReference type="EMBL" id="KAK4223135.1"/>
    </source>
</evidence>
<reference evidence="2" key="1">
    <citation type="journal article" date="2023" name="Mol. Phylogenet. Evol.">
        <title>Genome-scale phylogeny and comparative genomics of the fungal order Sordariales.</title>
        <authorList>
            <person name="Hensen N."/>
            <person name="Bonometti L."/>
            <person name="Westerberg I."/>
            <person name="Brannstrom I.O."/>
            <person name="Guillou S."/>
            <person name="Cros-Aarteil S."/>
            <person name="Calhoun S."/>
            <person name="Haridas S."/>
            <person name="Kuo A."/>
            <person name="Mondo S."/>
            <person name="Pangilinan J."/>
            <person name="Riley R."/>
            <person name="LaButti K."/>
            <person name="Andreopoulos B."/>
            <person name="Lipzen A."/>
            <person name="Chen C."/>
            <person name="Yan M."/>
            <person name="Daum C."/>
            <person name="Ng V."/>
            <person name="Clum A."/>
            <person name="Steindorff A."/>
            <person name="Ohm R.A."/>
            <person name="Martin F."/>
            <person name="Silar P."/>
            <person name="Natvig D.O."/>
            <person name="Lalanne C."/>
            <person name="Gautier V."/>
            <person name="Ament-Velasquez S.L."/>
            <person name="Kruys A."/>
            <person name="Hutchinson M.I."/>
            <person name="Powell A.J."/>
            <person name="Barry K."/>
            <person name="Miller A.N."/>
            <person name="Grigoriev I.V."/>
            <person name="Debuchy R."/>
            <person name="Gladieux P."/>
            <person name="Hiltunen Thoren M."/>
            <person name="Johannesson H."/>
        </authorList>
    </citation>
    <scope>NUCLEOTIDE SEQUENCE</scope>
    <source>
        <strain evidence="2">CBS 990.96</strain>
    </source>
</reference>
<dbReference type="Proteomes" id="UP001301958">
    <property type="component" value="Unassembled WGS sequence"/>
</dbReference>
<evidence type="ECO:0000313" key="3">
    <source>
        <dbReference type="Proteomes" id="UP001301958"/>
    </source>
</evidence>
<comment type="caution">
    <text evidence="2">The sequence shown here is derived from an EMBL/GenBank/DDBJ whole genome shotgun (WGS) entry which is preliminary data.</text>
</comment>
<sequence length="79" mass="8111">MAAACLAAEGLCLIRSCLAAVAAHDSAAVSGWSVSAVGDTAACVPSAAVDSGEIVTHGEDETNKYSERELIMMIELSRR</sequence>
<feature type="signal peptide" evidence="1">
    <location>
        <begin position="1"/>
        <end position="19"/>
    </location>
</feature>
<feature type="chain" id="PRO_5042905676" description="Secreted protein" evidence="1">
    <location>
        <begin position="20"/>
        <end position="79"/>
    </location>
</feature>
<gene>
    <name evidence="2" type="ORF">QBC38DRAFT_488299</name>
</gene>
<dbReference type="EMBL" id="MU865438">
    <property type="protein sequence ID" value="KAK4223135.1"/>
    <property type="molecule type" value="Genomic_DNA"/>
</dbReference>
<name>A0AAN7BH00_9PEZI</name>
<evidence type="ECO:0000256" key="1">
    <source>
        <dbReference type="SAM" id="SignalP"/>
    </source>
</evidence>